<dbReference type="STRING" id="139825.A0A401GC89"/>
<name>A0A401GC89_9APHY</name>
<dbReference type="GO" id="GO:0030490">
    <property type="term" value="P:maturation of SSU-rRNA"/>
    <property type="evidence" value="ECO:0007669"/>
    <property type="project" value="InterPro"/>
</dbReference>
<feature type="compositionally biased region" description="Polar residues" evidence="1">
    <location>
        <begin position="55"/>
        <end position="68"/>
    </location>
</feature>
<feature type="compositionally biased region" description="Low complexity" evidence="1">
    <location>
        <begin position="17"/>
        <end position="33"/>
    </location>
</feature>
<gene>
    <name evidence="2" type="ORF">SCP_0209900</name>
</gene>
<keyword evidence="3" id="KW-1185">Reference proteome</keyword>
<dbReference type="OrthoDB" id="4349954at2759"/>
<dbReference type="InParanoid" id="A0A401GC89"/>
<dbReference type="GO" id="GO:0003723">
    <property type="term" value="F:RNA binding"/>
    <property type="evidence" value="ECO:0007669"/>
    <property type="project" value="TreeGrafter"/>
</dbReference>
<dbReference type="InterPro" id="IPR042859">
    <property type="entry name" value="NOL11"/>
</dbReference>
<dbReference type="RefSeq" id="XP_027610702.1">
    <property type="nucleotide sequence ID" value="XM_027754901.1"/>
</dbReference>
<feature type="compositionally biased region" description="Polar residues" evidence="1">
    <location>
        <begin position="75"/>
        <end position="85"/>
    </location>
</feature>
<dbReference type="EMBL" id="BFAD01000002">
    <property type="protein sequence ID" value="GBE79789.1"/>
    <property type="molecule type" value="Genomic_DNA"/>
</dbReference>
<evidence type="ECO:0000256" key="1">
    <source>
        <dbReference type="SAM" id="MobiDB-lite"/>
    </source>
</evidence>
<dbReference type="PANTHER" id="PTHR15633:SF2">
    <property type="entry name" value="NUCLEOLAR PROTEIN 11"/>
    <property type="match status" value="1"/>
</dbReference>
<evidence type="ECO:0000313" key="2">
    <source>
        <dbReference type="EMBL" id="GBE79789.1"/>
    </source>
</evidence>
<dbReference type="Proteomes" id="UP000287166">
    <property type="component" value="Unassembled WGS sequence"/>
</dbReference>
<organism evidence="2 3">
    <name type="scientific">Sparassis crispa</name>
    <dbReference type="NCBI Taxonomy" id="139825"/>
    <lineage>
        <taxon>Eukaryota</taxon>
        <taxon>Fungi</taxon>
        <taxon>Dikarya</taxon>
        <taxon>Basidiomycota</taxon>
        <taxon>Agaricomycotina</taxon>
        <taxon>Agaricomycetes</taxon>
        <taxon>Polyporales</taxon>
        <taxon>Sparassidaceae</taxon>
        <taxon>Sparassis</taxon>
    </lineage>
</organism>
<dbReference type="AlphaFoldDB" id="A0A401GC89"/>
<proteinExistence type="predicted"/>
<accession>A0A401GC89</accession>
<protein>
    <submittedName>
        <fullName evidence="2">Uncharacterized protein</fullName>
    </submittedName>
</protein>
<feature type="region of interest" description="Disordered" evidence="1">
    <location>
        <begin position="1"/>
        <end position="97"/>
    </location>
</feature>
<reference evidence="2 3" key="1">
    <citation type="journal article" date="2018" name="Sci. Rep.">
        <title>Genome sequence of the cauliflower mushroom Sparassis crispa (Hanabiratake) and its association with beneficial usage.</title>
        <authorList>
            <person name="Kiyama R."/>
            <person name="Furutani Y."/>
            <person name="Kawaguchi K."/>
            <person name="Nakanishi T."/>
        </authorList>
    </citation>
    <scope>NUCLEOTIDE SEQUENCE [LARGE SCALE GENOMIC DNA]</scope>
</reference>
<sequence length="1030" mass="111627">MSQPRIVPSRYLNASTSLSNKSPAANKSSANPLKPSSATRVATVESRPTQKRRTAPSSSRTAVKSSETAKGKLPVTNSASISNSVPRDEATTLPSKQEKASSILDALQLAAQMQSWLYMTTTLEQQLETSKQSAQRALETRSSELSAEEMDIANERIRFDAERLLDFYEELADPALSSTVPTLVRAFLQCEDTYSRITSEVLQLVSQPLHGRLDVRLFNELLERIATLQHEYRDLESSILKVPSSSTVRDQASVVPLLQSLLTHNFSGKTDGLAAVAVQGDGVHVLDLSTLHPTISHTLGPSTTFSCPPVTRTRSDNGVKVFTTLVAVHSSPDVLPEDRERTVWMWEETLSGGAVSAKAQKKKKSAVLPHPVRHIYASDDLPDHVLLVGPRGELTVADTQLAVHGSSTPSGSSEGAAVLLKDIFFLRTACTFVPSRTAASRGIVSVTFLRDQDSIRVLVRVVDPEGTVHSAGDCLIPLREPDEEVCDVSCSASGCLSVLTRMGAWYSFQLESPNNIALSLRILTNLLTLKSLTFIYPPSTPASPTTLEISLAALNSSHVLLAGISATGAPELVLLLWDLQYSVLIASHTFALPSTLVRTKRRGISIDLVASESQGPAQALLVLSPERNALGQGFSGRSACSTVLVVPFSVPVTSTIANALGRASAGAAWVISKRERGKLLTKSVDPAQGGAVVAMNTASNQQRTEGVEEAFFAWVREEEARLAQVQAQTREEEGKPPLGHLFVTRVLEFVFRHLEGYVPRVLRYLLERGAVSSVMVAGGLFPALNARQDWQSAMLALRTVTDIPEDDMIALLSKVVQSHEQSVSAGEDAMQIDSVVPANTAGLPALPTYLALCVTYSTSPAALRVALRRHLSDAADLVPVLAVLDGWLARWGKEEVHLLPDCIKKDAHGVLVPLYSAHEPANLPPQDKVLAFLQTLLDASFLALLAHPPAHRLLRTLLARLQPELALLDEIEQLRVPLQPFAAAHARALYEGAHGPPKTDTRVDWRRRKKMAHEQAELALGLYQVEELVI</sequence>
<evidence type="ECO:0000313" key="3">
    <source>
        <dbReference type="Proteomes" id="UP000287166"/>
    </source>
</evidence>
<dbReference type="PANTHER" id="PTHR15633">
    <property type="entry name" value="NUCLEOLAR PROTEIN 11"/>
    <property type="match status" value="1"/>
</dbReference>
<dbReference type="GeneID" id="38776706"/>
<comment type="caution">
    <text evidence="2">The sequence shown here is derived from an EMBL/GenBank/DDBJ whole genome shotgun (WGS) entry which is preliminary data.</text>
</comment>
<dbReference type="GO" id="GO:0005730">
    <property type="term" value="C:nucleolus"/>
    <property type="evidence" value="ECO:0007669"/>
    <property type="project" value="TreeGrafter"/>
</dbReference>